<accession>A0A418W8E7</accession>
<dbReference type="RefSeq" id="WP_119776783.1">
    <property type="nucleotide sequence ID" value="NZ_QYUK01000011.1"/>
</dbReference>
<keyword evidence="1" id="KW-1133">Transmembrane helix</keyword>
<reference evidence="2 3" key="1">
    <citation type="submission" date="2018-09" db="EMBL/GenBank/DDBJ databases">
        <authorList>
            <person name="Zhu H."/>
        </authorList>
    </citation>
    <scope>NUCLEOTIDE SEQUENCE [LARGE SCALE GENOMIC DNA]</scope>
    <source>
        <strain evidence="2 3">K1W22B-8</strain>
    </source>
</reference>
<dbReference type="PANTHER" id="PTHR34205">
    <property type="entry name" value="TRANSMEMBRANE PROTEIN"/>
    <property type="match status" value="1"/>
</dbReference>
<dbReference type="AlphaFoldDB" id="A0A418W8E7"/>
<dbReference type="OrthoDB" id="7356072at2"/>
<evidence type="ECO:0000256" key="1">
    <source>
        <dbReference type="SAM" id="Phobius"/>
    </source>
</evidence>
<keyword evidence="3" id="KW-1185">Reference proteome</keyword>
<protein>
    <submittedName>
        <fullName evidence="2">DUF962 domain-containing protein</fullName>
    </submittedName>
</protein>
<sequence>MSKSEPAAGTNRPATITRYRDFFPYYLQEHAKPATRAIHYFGTGLTLGFLAAAIATLNPWWLLGMPLAGYFFAWVGHFGIEKNRPATFTYPLWSLVSDYRMFFLWASGRLGKHLRAAGVAQHDNLH</sequence>
<dbReference type="EMBL" id="QYUK01000011">
    <property type="protein sequence ID" value="RJF86275.1"/>
    <property type="molecule type" value="Genomic_DNA"/>
</dbReference>
<comment type="caution">
    <text evidence="2">The sequence shown here is derived from an EMBL/GenBank/DDBJ whole genome shotgun (WGS) entry which is preliminary data.</text>
</comment>
<dbReference type="Proteomes" id="UP000284605">
    <property type="component" value="Unassembled WGS sequence"/>
</dbReference>
<dbReference type="PANTHER" id="PTHR34205:SF2">
    <property type="entry name" value="DUF962 DOMAIN-CONTAINING PROTEIN"/>
    <property type="match status" value="1"/>
</dbReference>
<evidence type="ECO:0000313" key="3">
    <source>
        <dbReference type="Proteomes" id="UP000284605"/>
    </source>
</evidence>
<dbReference type="Pfam" id="PF06127">
    <property type="entry name" value="Mpo1-like"/>
    <property type="match status" value="1"/>
</dbReference>
<gene>
    <name evidence="2" type="ORF">D3874_03855</name>
</gene>
<feature type="transmembrane region" description="Helical" evidence="1">
    <location>
        <begin position="37"/>
        <end position="54"/>
    </location>
</feature>
<proteinExistence type="predicted"/>
<keyword evidence="1" id="KW-0812">Transmembrane</keyword>
<feature type="transmembrane region" description="Helical" evidence="1">
    <location>
        <begin position="60"/>
        <end position="80"/>
    </location>
</feature>
<evidence type="ECO:0000313" key="2">
    <source>
        <dbReference type="EMBL" id="RJF86275.1"/>
    </source>
</evidence>
<keyword evidence="1" id="KW-0472">Membrane</keyword>
<dbReference type="InterPro" id="IPR009305">
    <property type="entry name" value="Mpo1-like"/>
</dbReference>
<organism evidence="2 3">
    <name type="scientific">Oleomonas cavernae</name>
    <dbReference type="NCBI Taxonomy" id="2320859"/>
    <lineage>
        <taxon>Bacteria</taxon>
        <taxon>Pseudomonadati</taxon>
        <taxon>Pseudomonadota</taxon>
        <taxon>Alphaproteobacteria</taxon>
        <taxon>Acetobacterales</taxon>
        <taxon>Acetobacteraceae</taxon>
        <taxon>Oleomonas</taxon>
    </lineage>
</organism>
<name>A0A418W8E7_9PROT</name>